<comment type="caution">
    <text evidence="3">The sequence shown here is derived from an EMBL/GenBank/DDBJ whole genome shotgun (WGS) entry which is preliminary data.</text>
</comment>
<dbReference type="EMBL" id="LHPF02000018">
    <property type="protein sequence ID" value="PSC70670.1"/>
    <property type="molecule type" value="Genomic_DNA"/>
</dbReference>
<dbReference type="Pfam" id="PF00627">
    <property type="entry name" value="UBA"/>
    <property type="match status" value="1"/>
</dbReference>
<dbReference type="PROSITE" id="PS50030">
    <property type="entry name" value="UBA"/>
    <property type="match status" value="1"/>
</dbReference>
<evidence type="ECO:0000259" key="2">
    <source>
        <dbReference type="PROSITE" id="PS50030"/>
    </source>
</evidence>
<evidence type="ECO:0000313" key="3">
    <source>
        <dbReference type="EMBL" id="PSC70670.1"/>
    </source>
</evidence>
<evidence type="ECO:0000313" key="4">
    <source>
        <dbReference type="Proteomes" id="UP000239649"/>
    </source>
</evidence>
<feature type="domain" description="UBA" evidence="2">
    <location>
        <begin position="193"/>
        <end position="235"/>
    </location>
</feature>
<dbReference type="AlphaFoldDB" id="A0A2P6V9A3"/>
<dbReference type="InterPro" id="IPR015940">
    <property type="entry name" value="UBA"/>
</dbReference>
<feature type="compositionally biased region" description="Pro residues" evidence="1">
    <location>
        <begin position="44"/>
        <end position="62"/>
    </location>
</feature>
<proteinExistence type="predicted"/>
<evidence type="ECO:0000256" key="1">
    <source>
        <dbReference type="SAM" id="MobiDB-lite"/>
    </source>
</evidence>
<dbReference type="InterPro" id="IPR009060">
    <property type="entry name" value="UBA-like_sf"/>
</dbReference>
<dbReference type="SUPFAM" id="SSF46934">
    <property type="entry name" value="UBA-like"/>
    <property type="match status" value="1"/>
</dbReference>
<gene>
    <name evidence="3" type="ORF">C2E20_5906</name>
</gene>
<dbReference type="SMART" id="SM00165">
    <property type="entry name" value="UBA"/>
    <property type="match status" value="2"/>
</dbReference>
<feature type="compositionally biased region" description="Gly residues" evidence="1">
    <location>
        <begin position="89"/>
        <end position="99"/>
    </location>
</feature>
<feature type="compositionally biased region" description="Low complexity" evidence="1">
    <location>
        <begin position="14"/>
        <end position="43"/>
    </location>
</feature>
<keyword evidence="4" id="KW-1185">Reference proteome</keyword>
<dbReference type="OrthoDB" id="515119at2759"/>
<dbReference type="Proteomes" id="UP000239649">
    <property type="component" value="Unassembled WGS sequence"/>
</dbReference>
<accession>A0A2P6V9A3</accession>
<sequence>MYPTIQFDPNPLHSSYPNLSSAAASSSSGTTAAAAPSLSRPAAAPAPLPPRANGPPPPPPSSGFPTLQVTIDPRFQVAPPVRAPSQPPGQGGPAAGAHGGAAPPPPPSQPAPGGEPLDLDLERRLVSELGASGSGSGVPGSKAASGQQGEAGPSREDPYDVLLTRYTDMGYSRQAVALALAVVGPERSDAAEQIVETCRKLKSLTSMGFSSELAAGALVSCGGDVEAAASTLLDTAS</sequence>
<reference evidence="3 4" key="1">
    <citation type="journal article" date="2018" name="Plant J.">
        <title>Genome sequences of Chlorella sorokiniana UTEX 1602 and Micractinium conductrix SAG 241.80: implications to maltose excretion by a green alga.</title>
        <authorList>
            <person name="Arriola M.B."/>
            <person name="Velmurugan N."/>
            <person name="Zhang Y."/>
            <person name="Plunkett M.H."/>
            <person name="Hondzo H."/>
            <person name="Barney B.M."/>
        </authorList>
    </citation>
    <scope>NUCLEOTIDE SEQUENCE [LARGE SCALE GENOMIC DNA]</scope>
    <source>
        <strain evidence="3 4">SAG 241.80</strain>
    </source>
</reference>
<dbReference type="Gene3D" id="1.10.8.10">
    <property type="entry name" value="DNA helicase RuvA subunit, C-terminal domain"/>
    <property type="match status" value="1"/>
</dbReference>
<name>A0A2P6V9A3_9CHLO</name>
<organism evidence="3 4">
    <name type="scientific">Micractinium conductrix</name>
    <dbReference type="NCBI Taxonomy" id="554055"/>
    <lineage>
        <taxon>Eukaryota</taxon>
        <taxon>Viridiplantae</taxon>
        <taxon>Chlorophyta</taxon>
        <taxon>core chlorophytes</taxon>
        <taxon>Trebouxiophyceae</taxon>
        <taxon>Chlorellales</taxon>
        <taxon>Chlorellaceae</taxon>
        <taxon>Chlorella clade</taxon>
        <taxon>Micractinium</taxon>
    </lineage>
</organism>
<feature type="region of interest" description="Disordered" evidence="1">
    <location>
        <begin position="1"/>
        <end position="159"/>
    </location>
</feature>
<protein>
    <recommendedName>
        <fullName evidence="2">UBA domain-containing protein</fullName>
    </recommendedName>
</protein>